<organism evidence="1 2">
    <name type="scientific">Lipomyces starkeyi NRRL Y-11557</name>
    <dbReference type="NCBI Taxonomy" id="675824"/>
    <lineage>
        <taxon>Eukaryota</taxon>
        <taxon>Fungi</taxon>
        <taxon>Dikarya</taxon>
        <taxon>Ascomycota</taxon>
        <taxon>Saccharomycotina</taxon>
        <taxon>Lipomycetes</taxon>
        <taxon>Lipomycetales</taxon>
        <taxon>Lipomycetaceae</taxon>
        <taxon>Lipomyces</taxon>
    </lineage>
</organism>
<reference evidence="1 2" key="1">
    <citation type="journal article" date="2016" name="Proc. Natl. Acad. Sci. U.S.A.">
        <title>Comparative genomics of biotechnologically important yeasts.</title>
        <authorList>
            <person name="Riley R."/>
            <person name="Haridas S."/>
            <person name="Wolfe K.H."/>
            <person name="Lopes M.R."/>
            <person name="Hittinger C.T."/>
            <person name="Goeker M."/>
            <person name="Salamov A.A."/>
            <person name="Wisecaver J.H."/>
            <person name="Long T.M."/>
            <person name="Calvey C.H."/>
            <person name="Aerts A.L."/>
            <person name="Barry K.W."/>
            <person name="Choi C."/>
            <person name="Clum A."/>
            <person name="Coughlan A.Y."/>
            <person name="Deshpande S."/>
            <person name="Douglass A.P."/>
            <person name="Hanson S.J."/>
            <person name="Klenk H.-P."/>
            <person name="LaButti K.M."/>
            <person name="Lapidus A."/>
            <person name="Lindquist E.A."/>
            <person name="Lipzen A.M."/>
            <person name="Meier-Kolthoff J.P."/>
            <person name="Ohm R.A."/>
            <person name="Otillar R.P."/>
            <person name="Pangilinan J.L."/>
            <person name="Peng Y."/>
            <person name="Rokas A."/>
            <person name="Rosa C.A."/>
            <person name="Scheuner C."/>
            <person name="Sibirny A.A."/>
            <person name="Slot J.C."/>
            <person name="Stielow J.B."/>
            <person name="Sun H."/>
            <person name="Kurtzman C.P."/>
            <person name="Blackwell M."/>
            <person name="Grigoriev I.V."/>
            <person name="Jeffries T.W."/>
        </authorList>
    </citation>
    <scope>NUCLEOTIDE SEQUENCE [LARGE SCALE GENOMIC DNA]</scope>
    <source>
        <strain evidence="1 2">NRRL Y-11557</strain>
    </source>
</reference>
<proteinExistence type="predicted"/>
<gene>
    <name evidence="1" type="ORF">LIPSTDRAFT_75932</name>
</gene>
<dbReference type="AlphaFoldDB" id="A0A1E3PWJ2"/>
<keyword evidence="2" id="KW-1185">Reference proteome</keyword>
<evidence type="ECO:0000313" key="1">
    <source>
        <dbReference type="EMBL" id="ODQ69654.1"/>
    </source>
</evidence>
<accession>A0A1E3PWJ2</accession>
<dbReference type="EMBL" id="KV454303">
    <property type="protein sequence ID" value="ODQ69654.1"/>
    <property type="molecule type" value="Genomic_DNA"/>
</dbReference>
<sequence length="100" mass="10952">MAINQIKKCAEVALYRTAILNDEIARLQETETTRSFINSSTILTGVEGRQRTPGQKEGVEEGDGDTIVLNTSAKNKPASSNICYVAENKFILNLYSDNGI</sequence>
<protein>
    <submittedName>
        <fullName evidence="1">Uncharacterized protein</fullName>
    </submittedName>
</protein>
<name>A0A1E3PWJ2_LIPST</name>
<evidence type="ECO:0000313" key="2">
    <source>
        <dbReference type="Proteomes" id="UP000094385"/>
    </source>
</evidence>
<dbReference type="Proteomes" id="UP000094385">
    <property type="component" value="Unassembled WGS sequence"/>
</dbReference>